<keyword evidence="2" id="KW-0540">Nuclease</keyword>
<keyword evidence="2" id="KW-0378">Hydrolase</keyword>
<proteinExistence type="predicted"/>
<sequence>MHTVAESVAALGGVASTGELAARGFSLRAIDASVAAGAVRRVRRGWVALPGAPPEVVRSVAARGTLSCVSVLRARDVWTADTPESRLLHVRVPRFDKIAPSAAADGLHIHRSWPTSTPTPARGGVDSIEWALLHATMCQPRLDAIASLESALHLRVIRQPRVLELLDTLPRRYSEFAQVLAPAESGVETHTRLGLRAAGIRCRSQVSVSGVGDVDLVVGDRLVIEVDGRRWHSDKKSFREDKRRDLALVSMGYLVIRLSYEQVMFQWERVLAVIRDLMRRGEHRWAARHRRGALLVP</sequence>
<evidence type="ECO:0000313" key="2">
    <source>
        <dbReference type="EMBL" id="MCS5719430.1"/>
    </source>
</evidence>
<keyword evidence="2" id="KW-0255">Endonuclease</keyword>
<name>A0ABT2GVX5_9MICO</name>
<dbReference type="InterPro" id="IPR011335">
    <property type="entry name" value="Restrct_endonuc-II-like"/>
</dbReference>
<dbReference type="Gene3D" id="3.40.960.10">
    <property type="entry name" value="VSR Endonuclease"/>
    <property type="match status" value="1"/>
</dbReference>
<accession>A0ABT2GVX5</accession>
<feature type="domain" description="DUF559" evidence="1">
    <location>
        <begin position="199"/>
        <end position="276"/>
    </location>
</feature>
<dbReference type="GO" id="GO:0004519">
    <property type="term" value="F:endonuclease activity"/>
    <property type="evidence" value="ECO:0007669"/>
    <property type="project" value="UniProtKB-KW"/>
</dbReference>
<reference evidence="2" key="1">
    <citation type="submission" date="2022-08" db="EMBL/GenBank/DDBJ databases">
        <authorList>
            <person name="Deng Y."/>
            <person name="Han X.-F."/>
            <person name="Zhang Y.-Q."/>
        </authorList>
    </citation>
    <scope>NUCLEOTIDE SEQUENCE</scope>
    <source>
        <strain evidence="2">CPCC 205763</strain>
    </source>
</reference>
<dbReference type="SUPFAM" id="SSF52980">
    <property type="entry name" value="Restriction endonuclease-like"/>
    <property type="match status" value="1"/>
</dbReference>
<gene>
    <name evidence="2" type="ORF">N1027_14930</name>
</gene>
<dbReference type="Proteomes" id="UP001165584">
    <property type="component" value="Unassembled WGS sequence"/>
</dbReference>
<dbReference type="InterPro" id="IPR007569">
    <property type="entry name" value="DUF559"/>
</dbReference>
<organism evidence="2 3">
    <name type="scientific">Herbiconiux aconitum</name>
    <dbReference type="NCBI Taxonomy" id="2970913"/>
    <lineage>
        <taxon>Bacteria</taxon>
        <taxon>Bacillati</taxon>
        <taxon>Actinomycetota</taxon>
        <taxon>Actinomycetes</taxon>
        <taxon>Micrococcales</taxon>
        <taxon>Microbacteriaceae</taxon>
        <taxon>Herbiconiux</taxon>
    </lineage>
</organism>
<keyword evidence="3" id="KW-1185">Reference proteome</keyword>
<comment type="caution">
    <text evidence="2">The sequence shown here is derived from an EMBL/GenBank/DDBJ whole genome shotgun (WGS) entry which is preliminary data.</text>
</comment>
<dbReference type="Pfam" id="PF04480">
    <property type="entry name" value="DUF559"/>
    <property type="match status" value="1"/>
</dbReference>
<dbReference type="EMBL" id="JANLCM010000002">
    <property type="protein sequence ID" value="MCS5719430.1"/>
    <property type="molecule type" value="Genomic_DNA"/>
</dbReference>
<protein>
    <submittedName>
        <fullName evidence="2">Endonuclease domain-containing protein</fullName>
    </submittedName>
</protein>
<evidence type="ECO:0000259" key="1">
    <source>
        <dbReference type="Pfam" id="PF04480"/>
    </source>
</evidence>
<evidence type="ECO:0000313" key="3">
    <source>
        <dbReference type="Proteomes" id="UP001165584"/>
    </source>
</evidence>
<dbReference type="RefSeq" id="WP_259508922.1">
    <property type="nucleotide sequence ID" value="NZ_JANLCM010000002.1"/>
</dbReference>